<feature type="domain" description="Myb-like" evidence="5">
    <location>
        <begin position="9"/>
        <end position="59"/>
    </location>
</feature>
<name>A0A1R2B7M4_9CILI</name>
<dbReference type="Gene3D" id="1.10.10.60">
    <property type="entry name" value="Homeodomain-like"/>
    <property type="match status" value="1"/>
</dbReference>
<dbReference type="GO" id="GO:0003677">
    <property type="term" value="F:DNA binding"/>
    <property type="evidence" value="ECO:0007669"/>
    <property type="project" value="UniProtKB-KW"/>
</dbReference>
<dbReference type="InterPro" id="IPR006447">
    <property type="entry name" value="Myb_dom_plants"/>
</dbReference>
<evidence type="ECO:0000256" key="3">
    <source>
        <dbReference type="ARBA" id="ARBA00023163"/>
    </source>
</evidence>
<keyword evidence="1" id="KW-0805">Transcription regulation</keyword>
<dbReference type="CDD" id="cd00167">
    <property type="entry name" value="SANT"/>
    <property type="match status" value="1"/>
</dbReference>
<dbReference type="InterPro" id="IPR001005">
    <property type="entry name" value="SANT/Myb"/>
</dbReference>
<evidence type="ECO:0000256" key="1">
    <source>
        <dbReference type="ARBA" id="ARBA00023015"/>
    </source>
</evidence>
<dbReference type="PANTHER" id="PTHR12802">
    <property type="entry name" value="SWI/SNF COMPLEX-RELATED"/>
    <property type="match status" value="1"/>
</dbReference>
<evidence type="ECO:0000259" key="6">
    <source>
        <dbReference type="PROSITE" id="PS51293"/>
    </source>
</evidence>
<organism evidence="8 9">
    <name type="scientific">Stentor coeruleus</name>
    <dbReference type="NCBI Taxonomy" id="5963"/>
    <lineage>
        <taxon>Eukaryota</taxon>
        <taxon>Sar</taxon>
        <taxon>Alveolata</taxon>
        <taxon>Ciliophora</taxon>
        <taxon>Postciliodesmatophora</taxon>
        <taxon>Heterotrichea</taxon>
        <taxon>Heterotrichida</taxon>
        <taxon>Stentoridae</taxon>
        <taxon>Stentor</taxon>
    </lineage>
</organism>
<dbReference type="NCBIfam" id="TIGR01557">
    <property type="entry name" value="myb_SHAQKYF"/>
    <property type="match status" value="1"/>
</dbReference>
<dbReference type="InterPro" id="IPR017884">
    <property type="entry name" value="SANT_dom"/>
</dbReference>
<sequence length="137" mass="16424">MSENFSDTDKPTKRGHWSKEEHYRFIQGIQMYGKNWKKIYKCVGTRSNNQIRSHAQKYFQKLDKKNKQLHDNTELSGEAYLMFLRSLSYNAYIKFMFEFQKMYSCPVPIEVLNSPSIKKNNETYPEDQPTKYIKISQ</sequence>
<dbReference type="PROSITE" id="PS51294">
    <property type="entry name" value="HTH_MYB"/>
    <property type="match status" value="1"/>
</dbReference>
<keyword evidence="9" id="KW-1185">Reference proteome</keyword>
<dbReference type="SMART" id="SM00717">
    <property type="entry name" value="SANT"/>
    <property type="match status" value="1"/>
</dbReference>
<keyword evidence="4" id="KW-0539">Nucleus</keyword>
<accession>A0A1R2B7M4</accession>
<keyword evidence="2" id="KW-0238">DNA-binding</keyword>
<dbReference type="EMBL" id="MPUH01000874">
    <property type="protein sequence ID" value="OMJ72779.1"/>
    <property type="molecule type" value="Genomic_DNA"/>
</dbReference>
<evidence type="ECO:0000259" key="7">
    <source>
        <dbReference type="PROSITE" id="PS51294"/>
    </source>
</evidence>
<dbReference type="OrthoDB" id="342406at2759"/>
<dbReference type="SUPFAM" id="SSF46689">
    <property type="entry name" value="Homeodomain-like"/>
    <property type="match status" value="1"/>
</dbReference>
<evidence type="ECO:0000256" key="4">
    <source>
        <dbReference type="ARBA" id="ARBA00023242"/>
    </source>
</evidence>
<dbReference type="Pfam" id="PF00249">
    <property type="entry name" value="Myb_DNA-binding"/>
    <property type="match status" value="1"/>
</dbReference>
<feature type="domain" description="SANT" evidence="6">
    <location>
        <begin position="17"/>
        <end position="64"/>
    </location>
</feature>
<dbReference type="AlphaFoldDB" id="A0A1R2B7M4"/>
<feature type="domain" description="HTH myb-type" evidence="7">
    <location>
        <begin position="9"/>
        <end position="63"/>
    </location>
</feature>
<evidence type="ECO:0000259" key="5">
    <source>
        <dbReference type="PROSITE" id="PS50090"/>
    </source>
</evidence>
<dbReference type="Proteomes" id="UP000187209">
    <property type="component" value="Unassembled WGS sequence"/>
</dbReference>
<comment type="caution">
    <text evidence="8">The sequence shown here is derived from an EMBL/GenBank/DDBJ whole genome shotgun (WGS) entry which is preliminary data.</text>
</comment>
<evidence type="ECO:0000256" key="2">
    <source>
        <dbReference type="ARBA" id="ARBA00023125"/>
    </source>
</evidence>
<dbReference type="PROSITE" id="PS51293">
    <property type="entry name" value="SANT"/>
    <property type="match status" value="1"/>
</dbReference>
<evidence type="ECO:0000313" key="8">
    <source>
        <dbReference type="EMBL" id="OMJ72779.1"/>
    </source>
</evidence>
<dbReference type="PROSITE" id="PS50090">
    <property type="entry name" value="MYB_LIKE"/>
    <property type="match status" value="1"/>
</dbReference>
<dbReference type="InterPro" id="IPR009057">
    <property type="entry name" value="Homeodomain-like_sf"/>
</dbReference>
<keyword evidence="3" id="KW-0804">Transcription</keyword>
<proteinExistence type="predicted"/>
<gene>
    <name evidence="8" type="ORF">SteCoe_28697</name>
</gene>
<evidence type="ECO:0000313" key="9">
    <source>
        <dbReference type="Proteomes" id="UP000187209"/>
    </source>
</evidence>
<protein>
    <submittedName>
        <fullName evidence="8">Uncharacterized protein</fullName>
    </submittedName>
</protein>
<reference evidence="8 9" key="1">
    <citation type="submission" date="2016-11" db="EMBL/GenBank/DDBJ databases">
        <title>The macronuclear genome of Stentor coeruleus: a giant cell with tiny introns.</title>
        <authorList>
            <person name="Slabodnick M."/>
            <person name="Ruby J.G."/>
            <person name="Reiff S.B."/>
            <person name="Swart E.C."/>
            <person name="Gosai S."/>
            <person name="Prabakaran S."/>
            <person name="Witkowska E."/>
            <person name="Larue G.E."/>
            <person name="Fisher S."/>
            <person name="Freeman R.M."/>
            <person name="Gunawardena J."/>
            <person name="Chu W."/>
            <person name="Stover N.A."/>
            <person name="Gregory B.D."/>
            <person name="Nowacki M."/>
            <person name="Derisi J."/>
            <person name="Roy S.W."/>
            <person name="Marshall W.F."/>
            <person name="Sood P."/>
        </authorList>
    </citation>
    <scope>NUCLEOTIDE SEQUENCE [LARGE SCALE GENOMIC DNA]</scope>
    <source>
        <strain evidence="8">WM001</strain>
    </source>
</reference>
<dbReference type="InterPro" id="IPR017930">
    <property type="entry name" value="Myb_dom"/>
</dbReference>